<protein>
    <submittedName>
        <fullName evidence="1">Uncharacterized protein</fullName>
    </submittedName>
</protein>
<organism evidence="1 2">
    <name type="scientific">Candidatus Nitrospira neomarina</name>
    <dbReference type="NCBI Taxonomy" id="3020899"/>
    <lineage>
        <taxon>Bacteria</taxon>
        <taxon>Pseudomonadati</taxon>
        <taxon>Nitrospirota</taxon>
        <taxon>Nitrospiria</taxon>
        <taxon>Nitrospirales</taxon>
        <taxon>Nitrospiraceae</taxon>
        <taxon>Nitrospira</taxon>
    </lineage>
</organism>
<dbReference type="AlphaFoldDB" id="A0AA96GM70"/>
<proteinExistence type="predicted"/>
<evidence type="ECO:0000313" key="1">
    <source>
        <dbReference type="EMBL" id="WNM61713.1"/>
    </source>
</evidence>
<dbReference type="Proteomes" id="UP001302494">
    <property type="component" value="Chromosome"/>
</dbReference>
<reference evidence="1 2" key="1">
    <citation type="submission" date="2023-01" db="EMBL/GenBank/DDBJ databases">
        <title>Cultivation and genomic characterization of new, ubiquitous marine nitrite-oxidizing bacteria from the Nitrospirales.</title>
        <authorList>
            <person name="Mueller A.J."/>
            <person name="Daebeler A."/>
            <person name="Herbold C.W."/>
            <person name="Kirkegaard R.H."/>
            <person name="Daims H."/>
        </authorList>
    </citation>
    <scope>NUCLEOTIDE SEQUENCE [LARGE SCALE GENOMIC DNA]</scope>
    <source>
        <strain evidence="1 2">DK</strain>
    </source>
</reference>
<gene>
    <name evidence="1" type="ORF">PQG83_18500</name>
</gene>
<dbReference type="RefSeq" id="WP_312744200.1">
    <property type="nucleotide sequence ID" value="NZ_CP116968.1"/>
</dbReference>
<accession>A0AA96GM70</accession>
<dbReference type="KEGG" id="nneo:PQG83_18500"/>
<keyword evidence="2" id="KW-1185">Reference proteome</keyword>
<evidence type="ECO:0000313" key="2">
    <source>
        <dbReference type="Proteomes" id="UP001302494"/>
    </source>
</evidence>
<name>A0AA96GM70_9BACT</name>
<sequence>MAGLAKHLSKESKFGWARIFRFIQDDNFSRIRISSNLLGLVTLNESLAIQYGTADRMCARFPSWVPGHPGLEMLVVGSCQGDSVARPCLNL</sequence>
<dbReference type="EMBL" id="CP116968">
    <property type="protein sequence ID" value="WNM61713.1"/>
    <property type="molecule type" value="Genomic_DNA"/>
</dbReference>